<evidence type="ECO:0000256" key="4">
    <source>
        <dbReference type="ARBA" id="ARBA00022690"/>
    </source>
</evidence>
<keyword evidence="6" id="KW-0722">Serine protease inhibitor</keyword>
<dbReference type="GO" id="GO:0005576">
    <property type="term" value="C:extracellular region"/>
    <property type="evidence" value="ECO:0007669"/>
    <property type="project" value="UniProtKB-SubCell"/>
</dbReference>
<dbReference type="FunFam" id="3.40.50.410:FF:000013">
    <property type="entry name" value="inter-alpha-trypsin inhibitor heavy chain H2"/>
    <property type="match status" value="1"/>
</dbReference>
<keyword evidence="12" id="KW-1185">Reference proteome</keyword>
<evidence type="ECO:0000313" key="12">
    <source>
        <dbReference type="Proteomes" id="UP000314987"/>
    </source>
</evidence>
<feature type="domain" description="VWFA" evidence="9">
    <location>
        <begin position="271"/>
        <end position="454"/>
    </location>
</feature>
<feature type="chain" id="PRO_5021434074" description="Inter-alpha-trypsin inhibitor heavy chain 4" evidence="8">
    <location>
        <begin position="26"/>
        <end position="889"/>
    </location>
</feature>
<proteinExistence type="inferred from homology"/>
<evidence type="ECO:0000256" key="1">
    <source>
        <dbReference type="ARBA" id="ARBA00004613"/>
    </source>
</evidence>
<dbReference type="CDD" id="cd01461">
    <property type="entry name" value="vWA_interalpha_trypsin_inhibitor"/>
    <property type="match status" value="1"/>
</dbReference>
<dbReference type="InterPro" id="IPR036465">
    <property type="entry name" value="vWFA_dom_sf"/>
</dbReference>
<reference evidence="11" key="2">
    <citation type="submission" date="2025-08" db="UniProtKB">
        <authorList>
            <consortium name="Ensembl"/>
        </authorList>
    </citation>
    <scope>IDENTIFICATION</scope>
</reference>
<dbReference type="SMART" id="SM00609">
    <property type="entry name" value="VIT"/>
    <property type="match status" value="1"/>
</dbReference>
<keyword evidence="7" id="KW-0325">Glycoprotein</keyword>
<keyword evidence="5 8" id="KW-0732">Signal</keyword>
<feature type="signal peptide" evidence="8">
    <location>
        <begin position="1"/>
        <end position="25"/>
    </location>
</feature>
<protein>
    <recommendedName>
        <fullName evidence="13">Inter-alpha-trypsin inhibitor heavy chain 4</fullName>
    </recommendedName>
</protein>
<comment type="similarity">
    <text evidence="2">Belongs to the ITIH family.</text>
</comment>
<organism evidence="11 12">
    <name type="scientific">Vombatus ursinus</name>
    <name type="common">Common wombat</name>
    <dbReference type="NCBI Taxonomy" id="29139"/>
    <lineage>
        <taxon>Eukaryota</taxon>
        <taxon>Metazoa</taxon>
        <taxon>Chordata</taxon>
        <taxon>Craniata</taxon>
        <taxon>Vertebrata</taxon>
        <taxon>Euteleostomi</taxon>
        <taxon>Mammalia</taxon>
        <taxon>Metatheria</taxon>
        <taxon>Diprotodontia</taxon>
        <taxon>Vombatidae</taxon>
        <taxon>Vombatus</taxon>
    </lineage>
</organism>
<evidence type="ECO:0000313" key="11">
    <source>
        <dbReference type="Ensembl" id="ENSVURP00010019757.1"/>
    </source>
</evidence>
<sequence length="889" mass="99551">MEPAAHALLLPILLLLLASLSPIIAQEDGIDLYSLTVDSKVTLRFAHTTITSRVVNKAKEAQEAIFQVELPRRAFITNFSMIIDGVTYPGEIKEKAAAQEKYSSAVARGQSAGIIRATGRNLEQFQVSVNVAPTANATFELVYEELLKRQLGKYELMLKVQPQQLVKHLQIDIHIFEPQGISSLDTEIAFMTKDLADALTTTQNKTKAHIVFKPSLAQQQKEPGKLDTILDGNFIVHYDVNRTAVAGDIQIENGYFVHHFAPRELPLLPKNVVFVIDKSGSMAGRKIKKTKEALLKVLDDLKPEDHFSLVAFSGRVTQWKPVLLQASEEHLESAKTFLSNTQALGATNINEAILLAVRMLDESDSRKQLPSGSVSMVILLTDGDPTEGETKLQKIQENVKATVAGRYHLYCLGFGFDVNYAFLEKLALDNGGVARRIYEDSDADLQLQDFYQEVANPLLTMVEFQYPDNAVELLTQDSFRVFFKGSELVVAGKLTPQAPDLLSAQVRGQSNTQNINFQTEVNVVNKEKVFEDSEYISHSFMERLWAYLTIQQLLEKAVSASGTAQQSLKGRALDLSLNFSFVTPLTCMVVNQPNDQGQRQLAMKSMETVSDQGELKMEQPMRPGRTKFRRRKIISQEPDELRSMLAPLEDVSPGTSTPLSAGITTPPIPVPLEESLKSMERAPHFILSLFLRKKQKEILCVDVKGSPFRPLSLISDPVQGIEVKGHYKDFLDTFSWLQVSYKTPEVQVYVNQDSIIVIRGRGQHEKSTSYQWQKTFSLGFSGLKIITENRALRLIAPKKVTIGLVSLSHLIPGLHLFLQNTVHFSEKVSGILGQFYRHLYCNSLEDDKMTLTTMGKTYTITRKPMLDFQNGERSNPMPTLLCWSLEQSL</sequence>
<dbReference type="PROSITE" id="PS51468">
    <property type="entry name" value="VIT"/>
    <property type="match status" value="1"/>
</dbReference>
<reference evidence="11" key="3">
    <citation type="submission" date="2025-09" db="UniProtKB">
        <authorList>
            <consortium name="Ensembl"/>
        </authorList>
    </citation>
    <scope>IDENTIFICATION</scope>
</reference>
<dbReference type="Ensembl" id="ENSVURT00010022490.1">
    <property type="protein sequence ID" value="ENSVURP00010019757.1"/>
    <property type="gene ID" value="ENSVURG00010015089.1"/>
</dbReference>
<dbReference type="Pfam" id="PF08487">
    <property type="entry name" value="VIT"/>
    <property type="match status" value="1"/>
</dbReference>
<gene>
    <name evidence="11" type="primary">LOC114024029</name>
</gene>
<dbReference type="InterPro" id="IPR050934">
    <property type="entry name" value="ITIH"/>
</dbReference>
<keyword evidence="3" id="KW-0964">Secreted</keyword>
<evidence type="ECO:0000256" key="6">
    <source>
        <dbReference type="ARBA" id="ARBA00022900"/>
    </source>
</evidence>
<keyword evidence="4" id="KW-0646">Protease inhibitor</keyword>
<evidence type="ECO:0008006" key="13">
    <source>
        <dbReference type="Google" id="ProtNLM"/>
    </source>
</evidence>
<dbReference type="Proteomes" id="UP000314987">
    <property type="component" value="Unassembled WGS sequence"/>
</dbReference>
<reference evidence="12" key="1">
    <citation type="submission" date="2018-12" db="EMBL/GenBank/DDBJ databases">
        <authorList>
            <person name="Yazar S."/>
        </authorList>
    </citation>
    <scope>NUCLEOTIDE SEQUENCE [LARGE SCALE GENOMIC DNA]</scope>
</reference>
<dbReference type="OMA" id="IRGMEYP"/>
<evidence type="ECO:0000256" key="3">
    <source>
        <dbReference type="ARBA" id="ARBA00022525"/>
    </source>
</evidence>
<dbReference type="PANTHER" id="PTHR10338:SF119">
    <property type="entry name" value="INTER-ALPHA-TRYPSIN INHIBITOR HEAVY CHAIN H4"/>
    <property type="match status" value="1"/>
</dbReference>
<evidence type="ECO:0000256" key="2">
    <source>
        <dbReference type="ARBA" id="ARBA00010158"/>
    </source>
</evidence>
<evidence type="ECO:0000259" key="10">
    <source>
        <dbReference type="PROSITE" id="PS51468"/>
    </source>
</evidence>
<dbReference type="PROSITE" id="PS50234">
    <property type="entry name" value="VWFA"/>
    <property type="match status" value="1"/>
</dbReference>
<dbReference type="GO" id="GO:0004867">
    <property type="term" value="F:serine-type endopeptidase inhibitor activity"/>
    <property type="evidence" value="ECO:0007669"/>
    <property type="project" value="UniProtKB-KW"/>
</dbReference>
<feature type="domain" description="VIT" evidence="10">
    <location>
        <begin position="16"/>
        <end position="145"/>
    </location>
</feature>
<evidence type="ECO:0000259" key="9">
    <source>
        <dbReference type="PROSITE" id="PS50234"/>
    </source>
</evidence>
<name>A0A4X2LFM9_VOMUR</name>
<accession>A0A4X2LFM9</accession>
<evidence type="ECO:0000256" key="8">
    <source>
        <dbReference type="SAM" id="SignalP"/>
    </source>
</evidence>
<comment type="subcellular location">
    <subcellularLocation>
        <location evidence="1">Secreted</location>
    </subcellularLocation>
</comment>
<dbReference type="InterPro" id="IPR002035">
    <property type="entry name" value="VWF_A"/>
</dbReference>
<dbReference type="SMART" id="SM00327">
    <property type="entry name" value="VWA"/>
    <property type="match status" value="1"/>
</dbReference>
<evidence type="ECO:0000256" key="5">
    <source>
        <dbReference type="ARBA" id="ARBA00022729"/>
    </source>
</evidence>
<dbReference type="AlphaFoldDB" id="A0A4X2LFM9"/>
<dbReference type="Pfam" id="PF00092">
    <property type="entry name" value="VWA"/>
    <property type="match status" value="1"/>
</dbReference>
<dbReference type="PANTHER" id="PTHR10338">
    <property type="entry name" value="INTER-ALPHA-TRYPSIN INHIBITOR HEAVY CHAIN FAMILY MEMBER"/>
    <property type="match status" value="1"/>
</dbReference>
<dbReference type="Gene3D" id="3.40.50.410">
    <property type="entry name" value="von Willebrand factor, type A domain"/>
    <property type="match status" value="1"/>
</dbReference>
<evidence type="ECO:0000256" key="7">
    <source>
        <dbReference type="ARBA" id="ARBA00023180"/>
    </source>
</evidence>
<dbReference type="InterPro" id="IPR013694">
    <property type="entry name" value="VIT"/>
</dbReference>
<dbReference type="SUPFAM" id="SSF53300">
    <property type="entry name" value="vWA-like"/>
    <property type="match status" value="1"/>
</dbReference>
<dbReference type="GeneTree" id="ENSGT00940000161039"/>